<feature type="compositionally biased region" description="Polar residues" evidence="2">
    <location>
        <begin position="155"/>
        <end position="173"/>
    </location>
</feature>
<gene>
    <name evidence="5" type="ORF">SCF082_LOCUS23782</name>
</gene>
<feature type="region of interest" description="Disordered" evidence="2">
    <location>
        <begin position="218"/>
        <end position="328"/>
    </location>
</feature>
<dbReference type="InterPro" id="IPR013083">
    <property type="entry name" value="Znf_RING/FYVE/PHD"/>
</dbReference>
<feature type="compositionally biased region" description="Low complexity" evidence="2">
    <location>
        <begin position="258"/>
        <end position="267"/>
    </location>
</feature>
<dbReference type="Pfam" id="PF00627">
    <property type="entry name" value="UBA"/>
    <property type="match status" value="1"/>
</dbReference>
<proteinExistence type="predicted"/>
<dbReference type="Gene3D" id="1.10.8.10">
    <property type="entry name" value="DNA helicase RuvA subunit, C-terminal domain"/>
    <property type="match status" value="1"/>
</dbReference>
<reference evidence="5 6" key="1">
    <citation type="submission" date="2024-02" db="EMBL/GenBank/DDBJ databases">
        <authorList>
            <person name="Chen Y."/>
            <person name="Shah S."/>
            <person name="Dougan E. K."/>
            <person name="Thang M."/>
            <person name="Chan C."/>
        </authorList>
    </citation>
    <scope>NUCLEOTIDE SEQUENCE [LARGE SCALE GENOMIC DNA]</scope>
</reference>
<dbReference type="InterPro" id="IPR015940">
    <property type="entry name" value="UBA"/>
</dbReference>
<feature type="compositionally biased region" description="Pro residues" evidence="2">
    <location>
        <begin position="55"/>
        <end position="64"/>
    </location>
</feature>
<feature type="region of interest" description="Disordered" evidence="2">
    <location>
        <begin position="49"/>
        <end position="72"/>
    </location>
</feature>
<dbReference type="Proteomes" id="UP001642464">
    <property type="component" value="Unassembled WGS sequence"/>
</dbReference>
<keyword evidence="5" id="KW-0808">Transferase</keyword>
<evidence type="ECO:0000259" key="3">
    <source>
        <dbReference type="PROSITE" id="PS50030"/>
    </source>
</evidence>
<feature type="domain" description="UBA" evidence="3">
    <location>
        <begin position="326"/>
        <end position="369"/>
    </location>
</feature>
<feature type="compositionally biased region" description="Basic and acidic residues" evidence="2">
    <location>
        <begin position="414"/>
        <end position="438"/>
    </location>
</feature>
<dbReference type="CDD" id="cd14291">
    <property type="entry name" value="UBA1_NUB1_like"/>
    <property type="match status" value="1"/>
</dbReference>
<evidence type="ECO:0000313" key="6">
    <source>
        <dbReference type="Proteomes" id="UP001642464"/>
    </source>
</evidence>
<feature type="compositionally biased region" description="Basic residues" evidence="2">
    <location>
        <begin position="397"/>
        <end position="413"/>
    </location>
</feature>
<evidence type="ECO:0000256" key="1">
    <source>
        <dbReference type="PROSITE-ProRule" id="PRU00175"/>
    </source>
</evidence>
<dbReference type="InterPro" id="IPR009060">
    <property type="entry name" value="UBA-like_sf"/>
</dbReference>
<comment type="caution">
    <text evidence="5">The sequence shown here is derived from an EMBL/GenBank/DDBJ whole genome shotgun (WGS) entry which is preliminary data.</text>
</comment>
<protein>
    <submittedName>
        <fullName evidence="5">Probable E3 ubiquitin-protein ligase XBOS34 (Ankyrin repeat domain and RING finger-containing protein XBOS34) (RING-type E3 ubiquitin transferase XBOS34) (XB3 protein homolog 4)</fullName>
    </submittedName>
</protein>
<dbReference type="PANTHER" id="PTHR22696:SF1">
    <property type="entry name" value="E3 UBIQUITIN-PROTEIN LIGASE RNF26"/>
    <property type="match status" value="1"/>
</dbReference>
<feature type="compositionally biased region" description="Pro residues" evidence="2">
    <location>
        <begin position="374"/>
        <end position="396"/>
    </location>
</feature>
<sequence length="438" mass="47263">MSHFGVPMDPNWTGAAPWSSWTPPPPPLDLFAPPLTATAFVPPAFAEASGVAGTPPAPPPPTPMPSSTEATAPSKGECIICMDAAPTHAIVPCGHKVLCVTCTRAFHRKPSSQRVCPLCRGPIGGIFQIFAAAESDPPATPPPSTEAPKPRMPETPQTWAGNHPCSSDPSQSGDAPWRQWTPSAPSLRLTPAPSWRAPEIPLLDPLISTWSAPSTGEAWESWHTPTTSEAAWSPAFCPSPTRSPGIMPPTPPTPPSLSAPLTPFLTSGPMPATPPLPGSPGTPNDWVRGTLTPGDVDTGTLSPFPPGDTGSHSPFPPAVVVPDDYEEDSSWEAKLQQLCEMGFEDLQSRQALLSAEGEMERAVAILISQSELPSRPPPSPPSPSPPPRPPRSPLRSPPRRNRSRSRRRNRSRSRREEWRRRERRSDSRDSRHRSDWRR</sequence>
<keyword evidence="1" id="KW-0862">Zinc</keyword>
<feature type="compositionally biased region" description="Pro residues" evidence="2">
    <location>
        <begin position="271"/>
        <end position="280"/>
    </location>
</feature>
<name>A0ABP0LRT6_9DINO</name>
<dbReference type="EMBL" id="CAXAMM010017402">
    <property type="protein sequence ID" value="CAK9041077.1"/>
    <property type="molecule type" value="Genomic_DNA"/>
</dbReference>
<dbReference type="PANTHER" id="PTHR22696">
    <property type="entry name" value="E3 UBIQUITIN-PROTEIN LIGASE RNF26"/>
    <property type="match status" value="1"/>
</dbReference>
<dbReference type="PROSITE" id="PS50030">
    <property type="entry name" value="UBA"/>
    <property type="match status" value="1"/>
</dbReference>
<evidence type="ECO:0000313" key="5">
    <source>
        <dbReference type="EMBL" id="CAK9041077.1"/>
    </source>
</evidence>
<dbReference type="SUPFAM" id="SSF46934">
    <property type="entry name" value="UBA-like"/>
    <property type="match status" value="1"/>
</dbReference>
<dbReference type="Gene3D" id="3.30.40.10">
    <property type="entry name" value="Zinc/RING finger domain, C3HC4 (zinc finger)"/>
    <property type="match status" value="1"/>
</dbReference>
<organism evidence="5 6">
    <name type="scientific">Durusdinium trenchii</name>
    <dbReference type="NCBI Taxonomy" id="1381693"/>
    <lineage>
        <taxon>Eukaryota</taxon>
        <taxon>Sar</taxon>
        <taxon>Alveolata</taxon>
        <taxon>Dinophyceae</taxon>
        <taxon>Suessiales</taxon>
        <taxon>Symbiodiniaceae</taxon>
        <taxon>Durusdinium</taxon>
    </lineage>
</organism>
<keyword evidence="1" id="KW-0863">Zinc-finger</keyword>
<dbReference type="InterPro" id="IPR001841">
    <property type="entry name" value="Znf_RING"/>
</dbReference>
<evidence type="ECO:0000259" key="4">
    <source>
        <dbReference type="PROSITE" id="PS50089"/>
    </source>
</evidence>
<dbReference type="SUPFAM" id="SSF57850">
    <property type="entry name" value="RING/U-box"/>
    <property type="match status" value="1"/>
</dbReference>
<feature type="domain" description="RING-type" evidence="4">
    <location>
        <begin position="78"/>
        <end position="120"/>
    </location>
</feature>
<dbReference type="Pfam" id="PF13920">
    <property type="entry name" value="zf-C3HC4_3"/>
    <property type="match status" value="1"/>
</dbReference>
<keyword evidence="6" id="KW-1185">Reference proteome</keyword>
<feature type="region of interest" description="Disordered" evidence="2">
    <location>
        <begin position="366"/>
        <end position="438"/>
    </location>
</feature>
<accession>A0ABP0LRT6</accession>
<dbReference type="PROSITE" id="PS50089">
    <property type="entry name" value="ZF_RING_2"/>
    <property type="match status" value="1"/>
</dbReference>
<feature type="region of interest" description="Disordered" evidence="2">
    <location>
        <begin position="134"/>
        <end position="192"/>
    </location>
</feature>
<dbReference type="SMART" id="SM00165">
    <property type="entry name" value="UBA"/>
    <property type="match status" value="1"/>
</dbReference>
<feature type="compositionally biased region" description="Pro residues" evidence="2">
    <location>
        <begin position="246"/>
        <end position="257"/>
    </location>
</feature>
<evidence type="ECO:0000256" key="2">
    <source>
        <dbReference type="SAM" id="MobiDB-lite"/>
    </source>
</evidence>
<keyword evidence="1" id="KW-0479">Metal-binding</keyword>
<dbReference type="GO" id="GO:0016740">
    <property type="term" value="F:transferase activity"/>
    <property type="evidence" value="ECO:0007669"/>
    <property type="project" value="UniProtKB-KW"/>
</dbReference>